<proteinExistence type="predicted"/>
<keyword evidence="2" id="KW-1185">Reference proteome</keyword>
<evidence type="ECO:0000313" key="2">
    <source>
        <dbReference type="Proteomes" id="UP000475862"/>
    </source>
</evidence>
<sequence>MDVLNLNPMVLGYIFHLVVKKVVYVFNGPNTPKCKFFYNYCTPNLWKILLTYEELCIKFLSILWSTRDQYRHVHAEDGEGHYLLFSLFSPLCAAVDKRMNRRCSKSDEFWSNSGTDLSCIGRSIDCWKILLLTSIMHQGYSLCHRKPPPNFEIEALFQPSYAVHKHKNKQNVPYITLIINHINMQAIGPYVFNMQYNHGYKFYVGMWLSTSHQSS</sequence>
<dbReference type="EMBL" id="VYZN01000044">
    <property type="protein sequence ID" value="KAE9529562.1"/>
    <property type="molecule type" value="Genomic_DNA"/>
</dbReference>
<organism evidence="1 2">
    <name type="scientific">Aphis glycines</name>
    <name type="common">Soybean aphid</name>
    <dbReference type="NCBI Taxonomy" id="307491"/>
    <lineage>
        <taxon>Eukaryota</taxon>
        <taxon>Metazoa</taxon>
        <taxon>Ecdysozoa</taxon>
        <taxon>Arthropoda</taxon>
        <taxon>Hexapoda</taxon>
        <taxon>Insecta</taxon>
        <taxon>Pterygota</taxon>
        <taxon>Neoptera</taxon>
        <taxon>Paraneoptera</taxon>
        <taxon>Hemiptera</taxon>
        <taxon>Sternorrhyncha</taxon>
        <taxon>Aphidomorpha</taxon>
        <taxon>Aphidoidea</taxon>
        <taxon>Aphididae</taxon>
        <taxon>Aphidini</taxon>
        <taxon>Aphis</taxon>
        <taxon>Aphis</taxon>
    </lineage>
</organism>
<reference evidence="1 2" key="1">
    <citation type="submission" date="2019-08" db="EMBL/GenBank/DDBJ databases">
        <title>The genome of the soybean aphid Biotype 1, its phylome, world population structure and adaptation to the North American continent.</title>
        <authorList>
            <person name="Giordano R."/>
            <person name="Donthu R.K."/>
            <person name="Hernandez A.G."/>
            <person name="Wright C.L."/>
            <person name="Zimin A.V."/>
        </authorList>
    </citation>
    <scope>NUCLEOTIDE SEQUENCE [LARGE SCALE GENOMIC DNA]</scope>
    <source>
        <tissue evidence="1">Whole aphids</tissue>
    </source>
</reference>
<name>A0A6G0TB00_APHGL</name>
<gene>
    <name evidence="1" type="ORF">AGLY_011658</name>
</gene>
<dbReference type="Proteomes" id="UP000475862">
    <property type="component" value="Unassembled WGS sequence"/>
</dbReference>
<comment type="caution">
    <text evidence="1">The sequence shown here is derived from an EMBL/GenBank/DDBJ whole genome shotgun (WGS) entry which is preliminary data.</text>
</comment>
<dbReference type="AlphaFoldDB" id="A0A6G0TB00"/>
<accession>A0A6G0TB00</accession>
<protein>
    <submittedName>
        <fullName evidence="1">Uncharacterized protein</fullName>
    </submittedName>
</protein>
<evidence type="ECO:0000313" key="1">
    <source>
        <dbReference type="EMBL" id="KAE9529562.1"/>
    </source>
</evidence>